<feature type="domain" description="Tyrosine-protein kinase G-rich" evidence="9">
    <location>
        <begin position="140"/>
        <end position="189"/>
    </location>
</feature>
<reference evidence="10 11" key="1">
    <citation type="submission" date="2021-01" db="EMBL/GenBank/DDBJ databases">
        <title>Genomic Encyclopedia of Type Strains, Phase IV (KMG-IV): sequencing the most valuable type-strain genomes for metagenomic binning, comparative biology and taxonomic classification.</title>
        <authorList>
            <person name="Goeker M."/>
        </authorList>
    </citation>
    <scope>NUCLEOTIDE SEQUENCE [LARGE SCALE GENOMIC DNA]</scope>
    <source>
        <strain evidence="10 11">DSM 23711</strain>
    </source>
</reference>
<feature type="transmembrane region" description="Helical" evidence="7">
    <location>
        <begin position="18"/>
        <end position="40"/>
    </location>
</feature>
<accession>A0ABS2N5U1</accession>
<name>A0ABS2N5U1_9BACI</name>
<organism evidence="10 11">
    <name type="scientific">Aquibacillus albus</name>
    <dbReference type="NCBI Taxonomy" id="1168171"/>
    <lineage>
        <taxon>Bacteria</taxon>
        <taxon>Bacillati</taxon>
        <taxon>Bacillota</taxon>
        <taxon>Bacilli</taxon>
        <taxon>Bacillales</taxon>
        <taxon>Bacillaceae</taxon>
        <taxon>Aquibacillus</taxon>
    </lineage>
</organism>
<dbReference type="RefSeq" id="WP_204502153.1">
    <property type="nucleotide sequence ID" value="NZ_JAFBDR010000035.1"/>
</dbReference>
<sequence length="249" mass="27286">MEETVSLREIFEVLKKRMLLILSLTIGAALISGFVSYYLLTPTYQSSSQFIVNQKENAPEQLMYDLGQIRTNVELINTYNVIIKSPRILDMVSEQLGTEITPGNIGVSSAQESQVVTVTARDTNPAQAITIANTIVTVFQEEIPTIMNVDNVNVLSEATVAGQVSPNPLLNIAIALVLGAMVGVGLAFLLEYLDNTIKSEDDIQKYLDIPVLGVVSHVDNKGVVLKEEFNYAQRKRGRGVISDAEKKTV</sequence>
<evidence type="ECO:0000313" key="11">
    <source>
        <dbReference type="Proteomes" id="UP001296943"/>
    </source>
</evidence>
<dbReference type="InterPro" id="IPR032807">
    <property type="entry name" value="GNVR"/>
</dbReference>
<evidence type="ECO:0000256" key="6">
    <source>
        <dbReference type="ARBA" id="ARBA00023136"/>
    </source>
</evidence>
<evidence type="ECO:0000256" key="1">
    <source>
        <dbReference type="ARBA" id="ARBA00004651"/>
    </source>
</evidence>
<dbReference type="Proteomes" id="UP001296943">
    <property type="component" value="Unassembled WGS sequence"/>
</dbReference>
<dbReference type="Pfam" id="PF02706">
    <property type="entry name" value="Wzz"/>
    <property type="match status" value="1"/>
</dbReference>
<evidence type="ECO:0000256" key="5">
    <source>
        <dbReference type="ARBA" id="ARBA00022989"/>
    </source>
</evidence>
<evidence type="ECO:0000259" key="8">
    <source>
        <dbReference type="Pfam" id="PF02706"/>
    </source>
</evidence>
<evidence type="ECO:0000259" key="9">
    <source>
        <dbReference type="Pfam" id="PF13807"/>
    </source>
</evidence>
<dbReference type="PANTHER" id="PTHR32309:SF13">
    <property type="entry name" value="FERRIC ENTEROBACTIN TRANSPORT PROTEIN FEPE"/>
    <property type="match status" value="1"/>
</dbReference>
<comment type="subcellular location">
    <subcellularLocation>
        <location evidence="1">Cell membrane</location>
        <topology evidence="1">Multi-pass membrane protein</topology>
    </subcellularLocation>
</comment>
<keyword evidence="3" id="KW-1003">Cell membrane</keyword>
<evidence type="ECO:0000256" key="2">
    <source>
        <dbReference type="ARBA" id="ARBA00006683"/>
    </source>
</evidence>
<evidence type="ECO:0000313" key="10">
    <source>
        <dbReference type="EMBL" id="MBM7573515.1"/>
    </source>
</evidence>
<gene>
    <name evidence="10" type="ORF">JOC48_004079</name>
</gene>
<protein>
    <submittedName>
        <fullName evidence="10">Capsular polysaccharide biosynthesis protein</fullName>
    </submittedName>
</protein>
<keyword evidence="11" id="KW-1185">Reference proteome</keyword>
<dbReference type="Pfam" id="PF13807">
    <property type="entry name" value="GNVR"/>
    <property type="match status" value="1"/>
</dbReference>
<comment type="caution">
    <text evidence="10">The sequence shown here is derived from an EMBL/GenBank/DDBJ whole genome shotgun (WGS) entry which is preliminary data.</text>
</comment>
<comment type="similarity">
    <text evidence="2">Belongs to the CpsC/CapA family.</text>
</comment>
<dbReference type="InterPro" id="IPR050445">
    <property type="entry name" value="Bact_polysacc_biosynth/exp"/>
</dbReference>
<evidence type="ECO:0000256" key="3">
    <source>
        <dbReference type="ARBA" id="ARBA00022475"/>
    </source>
</evidence>
<keyword evidence="4 7" id="KW-0812">Transmembrane</keyword>
<dbReference type="PANTHER" id="PTHR32309">
    <property type="entry name" value="TYROSINE-PROTEIN KINASE"/>
    <property type="match status" value="1"/>
</dbReference>
<evidence type="ECO:0000256" key="4">
    <source>
        <dbReference type="ARBA" id="ARBA00022692"/>
    </source>
</evidence>
<feature type="domain" description="Polysaccharide chain length determinant N-terminal" evidence="8">
    <location>
        <begin position="4"/>
        <end position="96"/>
    </location>
</feature>
<evidence type="ECO:0000256" key="7">
    <source>
        <dbReference type="SAM" id="Phobius"/>
    </source>
</evidence>
<feature type="transmembrane region" description="Helical" evidence="7">
    <location>
        <begin position="169"/>
        <end position="190"/>
    </location>
</feature>
<dbReference type="EMBL" id="JAFBDR010000035">
    <property type="protein sequence ID" value="MBM7573515.1"/>
    <property type="molecule type" value="Genomic_DNA"/>
</dbReference>
<proteinExistence type="inferred from homology"/>
<keyword evidence="6 7" id="KW-0472">Membrane</keyword>
<dbReference type="InterPro" id="IPR003856">
    <property type="entry name" value="LPS_length_determ_N"/>
</dbReference>
<keyword evidence="5 7" id="KW-1133">Transmembrane helix</keyword>